<accession>A0A167MTG3</accession>
<gene>
    <name evidence="2" type="ORF">SPI_08603</name>
</gene>
<organism evidence="2 3">
    <name type="scientific">Niveomyces insectorum RCEF 264</name>
    <dbReference type="NCBI Taxonomy" id="1081102"/>
    <lineage>
        <taxon>Eukaryota</taxon>
        <taxon>Fungi</taxon>
        <taxon>Dikarya</taxon>
        <taxon>Ascomycota</taxon>
        <taxon>Pezizomycotina</taxon>
        <taxon>Sordariomycetes</taxon>
        <taxon>Hypocreomycetidae</taxon>
        <taxon>Hypocreales</taxon>
        <taxon>Cordycipitaceae</taxon>
        <taxon>Niveomyces</taxon>
    </lineage>
</organism>
<evidence type="ECO:0000313" key="2">
    <source>
        <dbReference type="EMBL" id="OAA54732.1"/>
    </source>
</evidence>
<proteinExistence type="predicted"/>
<feature type="compositionally biased region" description="Low complexity" evidence="1">
    <location>
        <begin position="39"/>
        <end position="60"/>
    </location>
</feature>
<feature type="region of interest" description="Disordered" evidence="1">
    <location>
        <begin position="204"/>
        <end position="268"/>
    </location>
</feature>
<feature type="region of interest" description="Disordered" evidence="1">
    <location>
        <begin position="303"/>
        <end position="336"/>
    </location>
</feature>
<evidence type="ECO:0000256" key="1">
    <source>
        <dbReference type="SAM" id="MobiDB-lite"/>
    </source>
</evidence>
<feature type="compositionally biased region" description="Polar residues" evidence="1">
    <location>
        <begin position="212"/>
        <end position="253"/>
    </location>
</feature>
<dbReference type="OrthoDB" id="3641178at2759"/>
<reference evidence="2 3" key="1">
    <citation type="journal article" date="2016" name="Genome Biol. Evol.">
        <title>Divergent and convergent evolution of fungal pathogenicity.</title>
        <authorList>
            <person name="Shang Y."/>
            <person name="Xiao G."/>
            <person name="Zheng P."/>
            <person name="Cen K."/>
            <person name="Zhan S."/>
            <person name="Wang C."/>
        </authorList>
    </citation>
    <scope>NUCLEOTIDE SEQUENCE [LARGE SCALE GENOMIC DNA]</scope>
    <source>
        <strain evidence="2 3">RCEF 264</strain>
    </source>
</reference>
<feature type="region of interest" description="Disordered" evidence="1">
    <location>
        <begin position="22"/>
        <end position="74"/>
    </location>
</feature>
<protein>
    <submittedName>
        <fullName evidence="2">Uncharacterized protein</fullName>
    </submittedName>
</protein>
<dbReference type="EMBL" id="AZHD01000022">
    <property type="protein sequence ID" value="OAA54732.1"/>
    <property type="molecule type" value="Genomic_DNA"/>
</dbReference>
<feature type="compositionally biased region" description="Acidic residues" evidence="1">
    <location>
        <begin position="322"/>
        <end position="332"/>
    </location>
</feature>
<name>A0A167MTG3_9HYPO</name>
<keyword evidence="3" id="KW-1185">Reference proteome</keyword>
<sequence>MPGLIPLMLNPVAAGNRSSVVFSPSTKRHSRGQSISYLPPTTTDYSPNSPPSSNFAPTSSALPQRASLPTPPKPKAVKRLSFALPPTLPVLPYSAADWKRTVAEVKRQHINRRYRACFTRCNEVLDNIKDMSDVEPAYLISLHFYAATSMEMCARPLAASSSYRNSLLRQAQSHYDRAAALIRTAEELANPKIRTSLTLSASSSLHSPCESVSSRTWTSETDLTSPTPSVCSSEDLNARLNWSQSPTNPNSASPPRPARKKVSFELPKECPPPKWEPYVRPDSPTLGFDDEYFTRALSRQSLPEIPVRPKTPDVNPVRLTGEEEEEEEEEEETTPKAFKSQFFSRAMFDVHSDHIRHSFLLGRTASRYCAHLTGLKSQLALHRANVDALLQAPADYGEEASVRAPTPVDEETYALERKARIARLRESGWQRKRFDPSRYEALRTAALAELS</sequence>
<dbReference type="AlphaFoldDB" id="A0A167MTG3"/>
<comment type="caution">
    <text evidence="2">The sequence shown here is derived from an EMBL/GenBank/DDBJ whole genome shotgun (WGS) entry which is preliminary data.</text>
</comment>
<dbReference type="Proteomes" id="UP000076874">
    <property type="component" value="Unassembled WGS sequence"/>
</dbReference>
<evidence type="ECO:0000313" key="3">
    <source>
        <dbReference type="Proteomes" id="UP000076874"/>
    </source>
</evidence>